<feature type="domain" description="Peptidase M16 C-terminal" evidence="3">
    <location>
        <begin position="210"/>
        <end position="386"/>
    </location>
</feature>
<dbReference type="OrthoDB" id="9811314at2"/>
<proteinExistence type="predicted"/>
<dbReference type="Pfam" id="PF05193">
    <property type="entry name" value="Peptidase_M16_C"/>
    <property type="match status" value="1"/>
</dbReference>
<dbReference type="RefSeq" id="WP_012647164.1">
    <property type="nucleotide sequence ID" value="NC_011979.1"/>
</dbReference>
<feature type="signal peptide" evidence="1">
    <location>
        <begin position="1"/>
        <end position="30"/>
    </location>
</feature>
<protein>
    <submittedName>
        <fullName evidence="4">Zinc-dependent peptidase lipoprotein, M16 family</fullName>
    </submittedName>
</protein>
<keyword evidence="4" id="KW-0449">Lipoprotein</keyword>
<dbReference type="PANTHER" id="PTHR11851">
    <property type="entry name" value="METALLOPROTEASE"/>
    <property type="match status" value="1"/>
</dbReference>
<evidence type="ECO:0000259" key="3">
    <source>
        <dbReference type="Pfam" id="PF05193"/>
    </source>
</evidence>
<gene>
    <name evidence="4" type="ordered locus">Geob_2080</name>
</gene>
<dbReference type="EMBL" id="CP001390">
    <property type="protein sequence ID" value="ACM20435.1"/>
    <property type="molecule type" value="Genomic_DNA"/>
</dbReference>
<evidence type="ECO:0000313" key="4">
    <source>
        <dbReference type="EMBL" id="ACM20435.1"/>
    </source>
</evidence>
<dbReference type="InterPro" id="IPR050361">
    <property type="entry name" value="MPP/UQCRC_Complex"/>
</dbReference>
<dbReference type="KEGG" id="geo:Geob_2080"/>
<evidence type="ECO:0000313" key="5">
    <source>
        <dbReference type="Proteomes" id="UP000007721"/>
    </source>
</evidence>
<evidence type="ECO:0000256" key="1">
    <source>
        <dbReference type="SAM" id="SignalP"/>
    </source>
</evidence>
<dbReference type="PROSITE" id="PS51257">
    <property type="entry name" value="PROKAR_LIPOPROTEIN"/>
    <property type="match status" value="1"/>
</dbReference>
<keyword evidence="1" id="KW-0732">Signal</keyword>
<dbReference type="InterPro" id="IPR011249">
    <property type="entry name" value="Metalloenz_LuxS/M16"/>
</dbReference>
<dbReference type="InterPro" id="IPR007863">
    <property type="entry name" value="Peptidase_M16_C"/>
</dbReference>
<dbReference type="HOGENOM" id="CLU_009902_6_1_7"/>
<dbReference type="Gene3D" id="3.30.830.10">
    <property type="entry name" value="Metalloenzyme, LuxS/M16 peptidase-like"/>
    <property type="match status" value="2"/>
</dbReference>
<reference evidence="4 5" key="1">
    <citation type="submission" date="2009-01" db="EMBL/GenBank/DDBJ databases">
        <title>Complete sequence of Geobacter sp. FRC-32.</title>
        <authorList>
            <consortium name="US DOE Joint Genome Institute"/>
            <person name="Lucas S."/>
            <person name="Copeland A."/>
            <person name="Lapidus A."/>
            <person name="Glavina del Rio T."/>
            <person name="Dalin E."/>
            <person name="Tice H."/>
            <person name="Bruce D."/>
            <person name="Goodwin L."/>
            <person name="Pitluck S."/>
            <person name="Saunders E."/>
            <person name="Brettin T."/>
            <person name="Detter J.C."/>
            <person name="Han C."/>
            <person name="Larimer F."/>
            <person name="Land M."/>
            <person name="Hauser L."/>
            <person name="Kyrpides N."/>
            <person name="Ovchinnikova G."/>
            <person name="Kostka J."/>
            <person name="Richardson P."/>
        </authorList>
    </citation>
    <scope>NUCLEOTIDE SEQUENCE [LARGE SCALE GENOMIC DNA]</scope>
    <source>
        <strain evidence="5">DSM 22248 / JCM 15807 / FRC-32</strain>
    </source>
</reference>
<dbReference type="Proteomes" id="UP000007721">
    <property type="component" value="Chromosome"/>
</dbReference>
<dbReference type="STRING" id="316067.Geob_2080"/>
<feature type="chain" id="PRO_5002888827" evidence="1">
    <location>
        <begin position="31"/>
        <end position="477"/>
    </location>
</feature>
<keyword evidence="5" id="KW-1185">Reference proteome</keyword>
<organism evidence="4 5">
    <name type="scientific">Geotalea daltonii (strain DSM 22248 / JCM 15807 / FRC-32)</name>
    <name type="common">Geobacter daltonii</name>
    <dbReference type="NCBI Taxonomy" id="316067"/>
    <lineage>
        <taxon>Bacteria</taxon>
        <taxon>Pseudomonadati</taxon>
        <taxon>Thermodesulfobacteriota</taxon>
        <taxon>Desulfuromonadia</taxon>
        <taxon>Geobacterales</taxon>
        <taxon>Geobacteraceae</taxon>
        <taxon>Geotalea</taxon>
    </lineage>
</organism>
<sequence length="477" mass="53442">MKNIKRALTGCGFFLSLVLVISGCTTGAQVANPRTMAFSPLKFEIPKTERVQLKNGMIVHMLEDHELPIVSITAYIRTGSIYEPADKAGLAGLTGAVMRSGGTRSRTPEKLDAELEFMASSIESSIGADVGNISLSCLKKNLDTTLFLFADLAMNPAFREDRVALAKNRTIEGLRRQNDNPKEVADRELQKAIYPNHPLGRIPTIETVKSISRDDLIKFHQRYYHPNTMMLAVAGDFDKKELIEKLEKTFAGWEKLAVEYPPVPPVQKEIKPEVLLARKDIGQSVIRMGDLGIDKNNPDLYAVRIMDYILGGGFTSRLTQEIRSNQGLAYNVDSHFDIGRQFIGTFVAETETKSQSTIKATNLMRDIIAGMTKAPVTDEELKLAKDFMINSFIFGFTRPDTIVNQRVRLEYFDYPAGYLENYRDNLAKVTKEDVLRVAKKYLHPERMVLVVVGDEKKLDGPLSAFGQVRELKLENGK</sequence>
<dbReference type="InterPro" id="IPR011765">
    <property type="entry name" value="Pept_M16_N"/>
</dbReference>
<dbReference type="Pfam" id="PF00675">
    <property type="entry name" value="Peptidase_M16"/>
    <property type="match status" value="1"/>
</dbReference>
<name>B9M8T9_GEODF</name>
<dbReference type="GO" id="GO:0046872">
    <property type="term" value="F:metal ion binding"/>
    <property type="evidence" value="ECO:0007669"/>
    <property type="project" value="InterPro"/>
</dbReference>
<dbReference type="PANTHER" id="PTHR11851:SF225">
    <property type="entry name" value="NON-PEPTIDASE HOMOLOG YMXG"/>
    <property type="match status" value="1"/>
</dbReference>
<dbReference type="AlphaFoldDB" id="B9M8T9"/>
<evidence type="ECO:0000259" key="2">
    <source>
        <dbReference type="Pfam" id="PF00675"/>
    </source>
</evidence>
<dbReference type="eggNOG" id="COG0612">
    <property type="taxonomic scope" value="Bacteria"/>
</dbReference>
<dbReference type="SUPFAM" id="SSF63411">
    <property type="entry name" value="LuxS/MPP-like metallohydrolase"/>
    <property type="match status" value="2"/>
</dbReference>
<accession>B9M8T9</accession>
<feature type="domain" description="Peptidase M16 N-terminal" evidence="2">
    <location>
        <begin position="63"/>
        <end position="201"/>
    </location>
</feature>